<feature type="compositionally biased region" description="Polar residues" evidence="2">
    <location>
        <begin position="946"/>
        <end position="970"/>
    </location>
</feature>
<dbReference type="Proteomes" id="UP000193719">
    <property type="component" value="Unassembled WGS sequence"/>
</dbReference>
<protein>
    <submittedName>
        <fullName evidence="3">Uncharacterized protein</fullName>
    </submittedName>
</protein>
<feature type="compositionally biased region" description="Basic and acidic residues" evidence="2">
    <location>
        <begin position="1079"/>
        <end position="1089"/>
    </location>
</feature>
<feature type="coiled-coil region" evidence="1">
    <location>
        <begin position="673"/>
        <end position="700"/>
    </location>
</feature>
<sequence length="1211" mass="137887">MILSNNIINKNKEKVKSLEKPLLKKSSLSDKVNITKSSNIKSPFLKKSAYSISRNKSDLSNSPSISRLNSKTLNSQLLSSTSFLNSKSNSFNRKIIPLSPTKNTESINSSFTSNITSPPKLKELSNTAYDTPSKLSAKSSPFIKKYQSFPGINNKNKRDYPSSPNINKSFVIHEGNAFKKIKIKQDLTANTKDSSVVFKEKEKTNIQLITKKTEKLKEDHSIKNQNHEEKYDKNKNHSVPHYLLPTANWKTKSNKSINEKKNNMKPSPVPKSKATPKILSSSKIIKKKPNIVKSHSLIPSTTYDNIIHNGNSTSTINTIHTTTTTTTTTTVITNNTIKNSKNNSANNIDSTISKTDINHLYTHRSLNSDIFSTTKLSTPTTIRSKAVSNNSTKVIKGNKKEKFNNGILSRSSTLPLPTPSKRINKNIKRNNIAFTEENEQDINRMFISAETLKSTSIDSFFTHYNNTELDKRNTQSDKKYHKKSLSNIFKKLEKNNDNHLDNDKELISSKQFDDNKQNLEIGKSNNIKEDNGKFRDNNVKNDSKNLIDNEQNQEIDKNNLNKVDKDNSCDSNEKNDDTQSNYNNIQSLDITKVTHKNVNFSDISKENLIIETYKDNKSIKNNHSKNVLKESNLNNDNYQEAEFSIPESIKASEVSSNSSSFLSIKKNNPIKKMDDTKIKNELKEETANNINNEQRNLSENVLFNENFKKINEVSESSPLNNKDKEEKEIKQHQLYVKDQYESSGDKSMREEQEKQALINEKENKTKYLINTSSEVDKNASNTIDNVSFNANFVENTNLNKHMKNTSQDFKDLMRMNELSSIEENNINDIKDLSFKIKNIENLVEGTTVKVNKIIEDYQDNSFIVDDAKEHRINASFTVSSLLNIDNSITDIKTNQQRPYHSFIIEINNNSLISQLANTSKFIEEDYSMDNILKDFDKDKTDVENCSSLQSKLEGKTNTPKSLVNTTTPGSKNRRSIFDSPKLSSKKKKDRKKNINKNENNGTPITNNNYQDSPLSNHLPIVGGDTYGQGSSIMILTPIRAKKKDREEFGVTSVVTPVRRSLRNIQKKLTGSSSHKKNKKDFSLSIKDDPDTPIPSKYYHSSNSNNASNDFNEKNKGRNGTDEKEVSFLDYDYKELFKPSNKFEAIENILEKHDYAFIPNNAITIENFDFPNEINYTPKKEASDEEDEKADELVSKCINKNENINENMKKEN</sequence>
<evidence type="ECO:0000313" key="4">
    <source>
        <dbReference type="Proteomes" id="UP000193719"/>
    </source>
</evidence>
<name>A0A1Y1VJM3_9FUNG</name>
<feature type="region of interest" description="Disordered" evidence="2">
    <location>
        <begin position="714"/>
        <end position="753"/>
    </location>
</feature>
<dbReference type="AlphaFoldDB" id="A0A1Y1VJM3"/>
<comment type="caution">
    <text evidence="3">The sequence shown here is derived from an EMBL/GenBank/DDBJ whole genome shotgun (WGS) entry which is preliminary data.</text>
</comment>
<feature type="compositionally biased region" description="Basic and acidic residues" evidence="2">
    <location>
        <begin position="554"/>
        <end position="577"/>
    </location>
</feature>
<feature type="compositionally biased region" description="Basic and acidic residues" evidence="2">
    <location>
        <begin position="721"/>
        <end position="731"/>
    </location>
</feature>
<feature type="region of interest" description="Disordered" evidence="2">
    <location>
        <begin position="517"/>
        <end position="582"/>
    </location>
</feature>
<feature type="region of interest" description="Disordered" evidence="2">
    <location>
        <begin position="946"/>
        <end position="1022"/>
    </location>
</feature>
<feature type="region of interest" description="Disordered" evidence="2">
    <location>
        <begin position="1064"/>
        <end position="1122"/>
    </location>
</feature>
<accession>A0A1Y1VJM3</accession>
<evidence type="ECO:0000313" key="3">
    <source>
        <dbReference type="EMBL" id="ORX57909.1"/>
    </source>
</evidence>
<gene>
    <name evidence="3" type="ORF">BCR36DRAFT_409363</name>
</gene>
<keyword evidence="4" id="KW-1185">Reference proteome</keyword>
<reference evidence="3 4" key="1">
    <citation type="submission" date="2016-08" db="EMBL/GenBank/DDBJ databases">
        <title>Genomes of anaerobic fungi encode conserved fungal cellulosomes for biomass hydrolysis.</title>
        <authorList>
            <consortium name="DOE Joint Genome Institute"/>
            <person name="Haitjema C.H."/>
            <person name="Gilmore S.P."/>
            <person name="Henske J.K."/>
            <person name="Solomon K.V."/>
            <person name="De Groot R."/>
            <person name="Kuo A."/>
            <person name="Mondo S.J."/>
            <person name="Salamov A.A."/>
            <person name="Labutti K."/>
            <person name="Zhao Z."/>
            <person name="Chiniquy J."/>
            <person name="Barry K."/>
            <person name="Brewer H.M."/>
            <person name="Purvine S.O."/>
            <person name="Wright A.T."/>
            <person name="Boxma B."/>
            <person name="Van Alen T."/>
            <person name="Hackstein J.H."/>
            <person name="Baker S.E."/>
            <person name="Grigoriev I.V."/>
            <person name="O'Malley M.A."/>
        </authorList>
    </citation>
    <scope>NUCLEOTIDE SEQUENCE [LARGE SCALE GENOMIC DNA]</scope>
    <source>
        <strain evidence="4">finn</strain>
    </source>
</reference>
<keyword evidence="1" id="KW-0175">Coiled coil</keyword>
<reference evidence="3 4" key="2">
    <citation type="submission" date="2016-08" db="EMBL/GenBank/DDBJ databases">
        <title>Pervasive Adenine N6-methylation of Active Genes in Fungi.</title>
        <authorList>
            <consortium name="DOE Joint Genome Institute"/>
            <person name="Mondo S.J."/>
            <person name="Dannebaum R.O."/>
            <person name="Kuo R.C."/>
            <person name="Labutti K."/>
            <person name="Haridas S."/>
            <person name="Kuo A."/>
            <person name="Salamov A."/>
            <person name="Ahrendt S.R."/>
            <person name="Lipzen A."/>
            <person name="Sullivan W."/>
            <person name="Andreopoulos W.B."/>
            <person name="Clum A."/>
            <person name="Lindquist E."/>
            <person name="Daum C."/>
            <person name="Ramamoorthy G.K."/>
            <person name="Gryganskyi A."/>
            <person name="Culley D."/>
            <person name="Magnuson J.K."/>
            <person name="James T.Y."/>
            <person name="O'Malley M.A."/>
            <person name="Stajich J.E."/>
            <person name="Spatafora J.W."/>
            <person name="Visel A."/>
            <person name="Grigoriev I.V."/>
        </authorList>
    </citation>
    <scope>NUCLEOTIDE SEQUENCE [LARGE SCALE GENOMIC DNA]</scope>
    <source>
        <strain evidence="4">finn</strain>
    </source>
</reference>
<feature type="compositionally biased region" description="Low complexity" evidence="2">
    <location>
        <begin position="996"/>
        <end position="1008"/>
    </location>
</feature>
<proteinExistence type="predicted"/>
<feature type="region of interest" description="Disordered" evidence="2">
    <location>
        <begin position="258"/>
        <end position="277"/>
    </location>
</feature>
<evidence type="ECO:0000256" key="2">
    <source>
        <dbReference type="SAM" id="MobiDB-lite"/>
    </source>
</evidence>
<dbReference type="EMBL" id="MCFH01000005">
    <property type="protein sequence ID" value="ORX57909.1"/>
    <property type="molecule type" value="Genomic_DNA"/>
</dbReference>
<feature type="compositionally biased region" description="Basic and acidic residues" evidence="2">
    <location>
        <begin position="526"/>
        <end position="547"/>
    </location>
</feature>
<organism evidence="3 4">
    <name type="scientific">Piromyces finnis</name>
    <dbReference type="NCBI Taxonomy" id="1754191"/>
    <lineage>
        <taxon>Eukaryota</taxon>
        <taxon>Fungi</taxon>
        <taxon>Fungi incertae sedis</taxon>
        <taxon>Chytridiomycota</taxon>
        <taxon>Chytridiomycota incertae sedis</taxon>
        <taxon>Neocallimastigomycetes</taxon>
        <taxon>Neocallimastigales</taxon>
        <taxon>Neocallimastigaceae</taxon>
        <taxon>Piromyces</taxon>
    </lineage>
</organism>
<evidence type="ECO:0000256" key="1">
    <source>
        <dbReference type="SAM" id="Coils"/>
    </source>
</evidence>
<feature type="compositionally biased region" description="Basic and acidic residues" evidence="2">
    <location>
        <begin position="1110"/>
        <end position="1122"/>
    </location>
</feature>
<dbReference type="OrthoDB" id="5600312at2759"/>
<feature type="compositionally biased region" description="Basic and acidic residues" evidence="2">
    <location>
        <begin position="738"/>
        <end position="753"/>
    </location>
</feature>
<feature type="compositionally biased region" description="Basic residues" evidence="2">
    <location>
        <begin position="983"/>
        <end position="994"/>
    </location>
</feature>